<evidence type="ECO:0000313" key="1">
    <source>
        <dbReference type="EMBL" id="CEG38903.1"/>
    </source>
</evidence>
<protein>
    <submittedName>
        <fullName evidence="1">Uncharacterized protein</fullName>
    </submittedName>
</protein>
<dbReference type="Proteomes" id="UP000054928">
    <property type="component" value="Unassembled WGS sequence"/>
</dbReference>
<dbReference type="GeneID" id="36404004"/>
<organism evidence="1 2">
    <name type="scientific">Plasmopara halstedii</name>
    <name type="common">Downy mildew of sunflower</name>
    <dbReference type="NCBI Taxonomy" id="4781"/>
    <lineage>
        <taxon>Eukaryota</taxon>
        <taxon>Sar</taxon>
        <taxon>Stramenopiles</taxon>
        <taxon>Oomycota</taxon>
        <taxon>Peronosporomycetes</taxon>
        <taxon>Peronosporales</taxon>
        <taxon>Peronosporaceae</taxon>
        <taxon>Plasmopara</taxon>
    </lineage>
</organism>
<dbReference type="RefSeq" id="XP_024575272.1">
    <property type="nucleotide sequence ID" value="XM_024724390.1"/>
</dbReference>
<dbReference type="EMBL" id="CCYD01000322">
    <property type="protein sequence ID" value="CEG38903.1"/>
    <property type="molecule type" value="Genomic_DNA"/>
</dbReference>
<reference evidence="2" key="1">
    <citation type="submission" date="2014-09" db="EMBL/GenBank/DDBJ databases">
        <authorList>
            <person name="Sharma Rahul"/>
            <person name="Thines Marco"/>
        </authorList>
    </citation>
    <scope>NUCLEOTIDE SEQUENCE [LARGE SCALE GENOMIC DNA]</scope>
</reference>
<evidence type="ECO:0000313" key="2">
    <source>
        <dbReference type="Proteomes" id="UP000054928"/>
    </source>
</evidence>
<dbReference type="AlphaFoldDB" id="A0A0P1ADS8"/>
<keyword evidence="2" id="KW-1185">Reference proteome</keyword>
<sequence length="91" mass="10071">MKLSCMMDIDRNFSFGAFCAPSAILPSCNLLHIYRRDITQFLKEVISGNTNTVILCTPITSLSVAVSAVPSKPDMDESIYTLGNQLNYLHL</sequence>
<name>A0A0P1ADS8_PLAHL</name>
<accession>A0A0P1ADS8</accession>
<proteinExistence type="predicted"/>